<keyword evidence="13 16" id="KW-0472">Membrane</keyword>
<dbReference type="InterPro" id="IPR036396">
    <property type="entry name" value="Cyt_P450_sf"/>
</dbReference>
<dbReference type="PROSITE" id="PS00086">
    <property type="entry name" value="CYTOCHROME_P450"/>
    <property type="match status" value="1"/>
</dbReference>
<evidence type="ECO:0000256" key="11">
    <source>
        <dbReference type="ARBA" id="ARBA00023004"/>
    </source>
</evidence>
<keyword evidence="12 15" id="KW-0503">Monooxygenase</keyword>
<evidence type="ECO:0000256" key="6">
    <source>
        <dbReference type="ARBA" id="ARBA00022617"/>
    </source>
</evidence>
<evidence type="ECO:0000256" key="12">
    <source>
        <dbReference type="ARBA" id="ARBA00023033"/>
    </source>
</evidence>
<dbReference type="InterPro" id="IPR050196">
    <property type="entry name" value="Cytochrome_P450_Monoox"/>
</dbReference>
<comment type="subcellular location">
    <subcellularLocation>
        <location evidence="4">Endoplasmic reticulum membrane</location>
        <topology evidence="4">Peripheral membrane protein</topology>
    </subcellularLocation>
    <subcellularLocation>
        <location evidence="3">Microsome membrane</location>
        <topology evidence="3">Peripheral membrane protein</topology>
    </subcellularLocation>
</comment>
<keyword evidence="16" id="KW-0812">Transmembrane</keyword>
<dbReference type="PANTHER" id="PTHR24291">
    <property type="entry name" value="CYTOCHROME P450 FAMILY 4"/>
    <property type="match status" value="1"/>
</dbReference>
<evidence type="ECO:0000256" key="2">
    <source>
        <dbReference type="ARBA" id="ARBA00003690"/>
    </source>
</evidence>
<evidence type="ECO:0000256" key="3">
    <source>
        <dbReference type="ARBA" id="ARBA00004174"/>
    </source>
</evidence>
<evidence type="ECO:0000256" key="5">
    <source>
        <dbReference type="ARBA" id="ARBA00010617"/>
    </source>
</evidence>
<keyword evidence="18" id="KW-1185">Reference proteome</keyword>
<dbReference type="GO" id="GO:0004497">
    <property type="term" value="F:monooxygenase activity"/>
    <property type="evidence" value="ECO:0007669"/>
    <property type="project" value="UniProtKB-KW"/>
</dbReference>
<dbReference type="Pfam" id="PF00067">
    <property type="entry name" value="p450"/>
    <property type="match status" value="1"/>
</dbReference>
<keyword evidence="6 14" id="KW-0349">Heme</keyword>
<evidence type="ECO:0000256" key="13">
    <source>
        <dbReference type="ARBA" id="ARBA00023136"/>
    </source>
</evidence>
<evidence type="ECO:0008006" key="19">
    <source>
        <dbReference type="Google" id="ProtNLM"/>
    </source>
</evidence>
<dbReference type="InterPro" id="IPR001128">
    <property type="entry name" value="Cyt_P450"/>
</dbReference>
<keyword evidence="9" id="KW-0492">Microsome</keyword>
<keyword evidence="8" id="KW-0256">Endoplasmic reticulum</keyword>
<dbReference type="InterPro" id="IPR002401">
    <property type="entry name" value="Cyt_P450_E_grp-I"/>
</dbReference>
<comment type="cofactor">
    <cofactor evidence="1 14">
        <name>heme</name>
        <dbReference type="ChEBI" id="CHEBI:30413"/>
    </cofactor>
</comment>
<evidence type="ECO:0000256" key="7">
    <source>
        <dbReference type="ARBA" id="ARBA00022723"/>
    </source>
</evidence>
<dbReference type="PRINTS" id="PR00385">
    <property type="entry name" value="P450"/>
</dbReference>
<reference evidence="17" key="1">
    <citation type="submission" date="2020-05" db="UniProtKB">
        <authorList>
            <consortium name="EnsemblMetazoa"/>
        </authorList>
    </citation>
    <scope>IDENTIFICATION</scope>
    <source>
        <strain evidence="17">Jacobina</strain>
    </source>
</reference>
<evidence type="ECO:0000256" key="16">
    <source>
        <dbReference type="SAM" id="Phobius"/>
    </source>
</evidence>
<evidence type="ECO:0000256" key="4">
    <source>
        <dbReference type="ARBA" id="ARBA00004406"/>
    </source>
</evidence>
<dbReference type="PANTHER" id="PTHR24291:SF189">
    <property type="entry name" value="CYTOCHROME P450 4C3-RELATED"/>
    <property type="match status" value="1"/>
</dbReference>
<evidence type="ECO:0000256" key="14">
    <source>
        <dbReference type="PIRSR" id="PIRSR602401-1"/>
    </source>
</evidence>
<dbReference type="AlphaFoldDB" id="A0A1B0CKF7"/>
<evidence type="ECO:0000313" key="18">
    <source>
        <dbReference type="Proteomes" id="UP000092461"/>
    </source>
</evidence>
<evidence type="ECO:0000313" key="17">
    <source>
        <dbReference type="EnsemblMetazoa" id="LLOJ005094-PA"/>
    </source>
</evidence>
<comment type="function">
    <text evidence="2">May be involved in the metabolism of insect hormones and in the breakdown of synthetic insecticides.</text>
</comment>
<organism evidence="17 18">
    <name type="scientific">Lutzomyia longipalpis</name>
    <name type="common">Sand fly</name>
    <dbReference type="NCBI Taxonomy" id="7200"/>
    <lineage>
        <taxon>Eukaryota</taxon>
        <taxon>Metazoa</taxon>
        <taxon>Ecdysozoa</taxon>
        <taxon>Arthropoda</taxon>
        <taxon>Hexapoda</taxon>
        <taxon>Insecta</taxon>
        <taxon>Pterygota</taxon>
        <taxon>Neoptera</taxon>
        <taxon>Endopterygota</taxon>
        <taxon>Diptera</taxon>
        <taxon>Nematocera</taxon>
        <taxon>Psychodoidea</taxon>
        <taxon>Psychodidae</taxon>
        <taxon>Lutzomyia</taxon>
        <taxon>Lutzomyia</taxon>
    </lineage>
</organism>
<dbReference type="EnsemblMetazoa" id="LLOJ005094-RA">
    <property type="protein sequence ID" value="LLOJ005094-PA"/>
    <property type="gene ID" value="LLOJ005094"/>
</dbReference>
<evidence type="ECO:0000256" key="8">
    <source>
        <dbReference type="ARBA" id="ARBA00022824"/>
    </source>
</evidence>
<proteinExistence type="inferred from homology"/>
<evidence type="ECO:0000256" key="1">
    <source>
        <dbReference type="ARBA" id="ARBA00001971"/>
    </source>
</evidence>
<dbReference type="VEuPathDB" id="VectorBase:LLONM1_009241"/>
<dbReference type="VEuPathDB" id="VectorBase:LLOJ005094"/>
<dbReference type="GO" id="GO:0016705">
    <property type="term" value="F:oxidoreductase activity, acting on paired donors, with incorporation or reduction of molecular oxygen"/>
    <property type="evidence" value="ECO:0007669"/>
    <property type="project" value="InterPro"/>
</dbReference>
<keyword evidence="10 15" id="KW-0560">Oxidoreductase</keyword>
<evidence type="ECO:0000256" key="10">
    <source>
        <dbReference type="ARBA" id="ARBA00023002"/>
    </source>
</evidence>
<dbReference type="SUPFAM" id="SSF48264">
    <property type="entry name" value="Cytochrome P450"/>
    <property type="match status" value="1"/>
</dbReference>
<dbReference type="EMBL" id="AJWK01016181">
    <property type="status" value="NOT_ANNOTATED_CDS"/>
    <property type="molecule type" value="Genomic_DNA"/>
</dbReference>
<sequence>MKLLEETQLPATVYVGPLKMIVFVEDPEDLEILLSDPNAMSKPYMYKFFKNDRGLVAAPATLTDVDIDVQEGKNQDYLNAVKAASLVVATRVAKTIYHIDWIFGLSKMYKIQMQSMGVIHNFFDRIIKMKWDSFDVVADAEQEKREELALLNNEEIEQKPKIVINQLLRYWVKGHIDFTDVRGELDVMLYSASDTTTNLASYTLLMLAMHPDIQEKAVRELKQVFTSEDVSIDYDSIKQLQYLDMIIKETLRLFPVVPYIGREVTADVKLKNFTIPAGCAVGIPIMRINRNPKTWGSNANLFNPDNFLPENVAKRHPLQYLPFSGGPRNCIGMTYGLIAARTIVAGILMNFRLTTSLKFQDIRMVFNITLRIINENMLQLERRQDFWSR</sequence>
<feature type="binding site" description="axial binding residue" evidence="14">
    <location>
        <position position="330"/>
    </location>
    <ligand>
        <name>heme</name>
        <dbReference type="ChEBI" id="CHEBI:30413"/>
    </ligand>
    <ligandPart>
        <name>Fe</name>
        <dbReference type="ChEBI" id="CHEBI:18248"/>
    </ligandPart>
</feature>
<evidence type="ECO:0000256" key="15">
    <source>
        <dbReference type="RuleBase" id="RU000461"/>
    </source>
</evidence>
<dbReference type="Proteomes" id="UP000092461">
    <property type="component" value="Unassembled WGS sequence"/>
</dbReference>
<dbReference type="GO" id="GO:0005506">
    <property type="term" value="F:iron ion binding"/>
    <property type="evidence" value="ECO:0007669"/>
    <property type="project" value="InterPro"/>
</dbReference>
<dbReference type="GO" id="GO:0005789">
    <property type="term" value="C:endoplasmic reticulum membrane"/>
    <property type="evidence" value="ECO:0007669"/>
    <property type="project" value="UniProtKB-SubCell"/>
</dbReference>
<protein>
    <recommendedName>
        <fullName evidence="19">Cytochrome</fullName>
    </recommendedName>
</protein>
<dbReference type="Gene3D" id="1.10.630.10">
    <property type="entry name" value="Cytochrome P450"/>
    <property type="match status" value="1"/>
</dbReference>
<keyword evidence="11 14" id="KW-0408">Iron</keyword>
<dbReference type="GO" id="GO:0020037">
    <property type="term" value="F:heme binding"/>
    <property type="evidence" value="ECO:0007669"/>
    <property type="project" value="InterPro"/>
</dbReference>
<feature type="transmembrane region" description="Helical" evidence="16">
    <location>
        <begin position="332"/>
        <end position="353"/>
    </location>
</feature>
<comment type="similarity">
    <text evidence="5 15">Belongs to the cytochrome P450 family.</text>
</comment>
<keyword evidence="7 14" id="KW-0479">Metal-binding</keyword>
<keyword evidence="16" id="KW-1133">Transmembrane helix</keyword>
<dbReference type="PRINTS" id="PR00463">
    <property type="entry name" value="EP450I"/>
</dbReference>
<accession>A0A1B0CKF7</accession>
<dbReference type="InterPro" id="IPR017972">
    <property type="entry name" value="Cyt_P450_CS"/>
</dbReference>
<evidence type="ECO:0000256" key="9">
    <source>
        <dbReference type="ARBA" id="ARBA00022848"/>
    </source>
</evidence>
<name>A0A1B0CKF7_LUTLO</name>